<comment type="caution">
    <text evidence="3">The sequence shown here is derived from an EMBL/GenBank/DDBJ whole genome shotgun (WGS) entry which is preliminary data.</text>
</comment>
<dbReference type="Gene3D" id="3.30.565.10">
    <property type="entry name" value="Histidine kinase-like ATPase, C-terminal domain"/>
    <property type="match status" value="1"/>
</dbReference>
<dbReference type="InterPro" id="IPR036890">
    <property type="entry name" value="HATPase_C_sf"/>
</dbReference>
<reference evidence="3 4" key="1">
    <citation type="submission" date="2024-08" db="EMBL/GenBank/DDBJ databases">
        <title>Genome sequence of Streptomyces aureus CACIA-1.46HGO.</title>
        <authorList>
            <person name="Evangelista-Martinez Z."/>
        </authorList>
    </citation>
    <scope>NUCLEOTIDE SEQUENCE [LARGE SCALE GENOMIC DNA]</scope>
    <source>
        <strain evidence="3 4">CACIA-1.46HGO</strain>
    </source>
</reference>
<keyword evidence="3" id="KW-0067">ATP-binding</keyword>
<evidence type="ECO:0000259" key="2">
    <source>
        <dbReference type="Pfam" id="PF13581"/>
    </source>
</evidence>
<gene>
    <name evidence="3" type="ORF">ACEG43_41710</name>
</gene>
<protein>
    <submittedName>
        <fullName evidence="3">ATP-binding protein</fullName>
    </submittedName>
</protein>
<keyword evidence="1" id="KW-0418">Kinase</keyword>
<name>A0ABV4SXV4_9ACTN</name>
<dbReference type="Proteomes" id="UP001571476">
    <property type="component" value="Unassembled WGS sequence"/>
</dbReference>
<keyword evidence="1" id="KW-0808">Transferase</keyword>
<keyword evidence="4" id="KW-1185">Reference proteome</keyword>
<dbReference type="Pfam" id="PF13581">
    <property type="entry name" value="HATPase_c_2"/>
    <property type="match status" value="1"/>
</dbReference>
<keyword evidence="1" id="KW-0723">Serine/threonine-protein kinase</keyword>
<evidence type="ECO:0000313" key="3">
    <source>
        <dbReference type="EMBL" id="MFA3842612.1"/>
    </source>
</evidence>
<dbReference type="PANTHER" id="PTHR35526:SF3">
    <property type="entry name" value="ANTI-SIGMA-F FACTOR RSBW"/>
    <property type="match status" value="1"/>
</dbReference>
<dbReference type="InterPro" id="IPR050267">
    <property type="entry name" value="Anti-sigma-factor_SerPK"/>
</dbReference>
<dbReference type="InterPro" id="IPR003594">
    <property type="entry name" value="HATPase_dom"/>
</dbReference>
<evidence type="ECO:0000313" key="4">
    <source>
        <dbReference type="Proteomes" id="UP001571476"/>
    </source>
</evidence>
<keyword evidence="3" id="KW-0547">Nucleotide-binding</keyword>
<dbReference type="GO" id="GO:0005524">
    <property type="term" value="F:ATP binding"/>
    <property type="evidence" value="ECO:0007669"/>
    <property type="project" value="UniProtKB-KW"/>
</dbReference>
<proteinExistence type="predicted"/>
<dbReference type="PANTHER" id="PTHR35526">
    <property type="entry name" value="ANTI-SIGMA-F FACTOR RSBW-RELATED"/>
    <property type="match status" value="1"/>
</dbReference>
<dbReference type="SUPFAM" id="SSF55874">
    <property type="entry name" value="ATPase domain of HSP90 chaperone/DNA topoisomerase II/histidine kinase"/>
    <property type="match status" value="1"/>
</dbReference>
<evidence type="ECO:0000256" key="1">
    <source>
        <dbReference type="ARBA" id="ARBA00022527"/>
    </source>
</evidence>
<feature type="domain" description="Histidine kinase/HSP90-like ATPase" evidence="2">
    <location>
        <begin position="34"/>
        <end position="140"/>
    </location>
</feature>
<dbReference type="RefSeq" id="WP_372566545.1">
    <property type="nucleotide sequence ID" value="NZ_JBGOSP010000041.1"/>
</dbReference>
<dbReference type="CDD" id="cd16936">
    <property type="entry name" value="HATPase_RsbW-like"/>
    <property type="match status" value="1"/>
</dbReference>
<sequence>MSSTPCHYRALSGSTTAAQAPRLPGLARRAMVALPAEESRVAEARRFASLLLSRWGVAEEDRFSAVLIIGELAGNAAQHGRADMTLTLTLIRRTLCIEVADFGLRVELVCPHSADLDEEHGRGLGMVDHVAERTEIVQEPNC</sequence>
<accession>A0ABV4SXV4</accession>
<organism evidence="3 4">
    <name type="scientific">Streptomyces aureus</name>
    <dbReference type="NCBI Taxonomy" id="193461"/>
    <lineage>
        <taxon>Bacteria</taxon>
        <taxon>Bacillati</taxon>
        <taxon>Actinomycetota</taxon>
        <taxon>Actinomycetes</taxon>
        <taxon>Kitasatosporales</taxon>
        <taxon>Streptomycetaceae</taxon>
        <taxon>Streptomyces</taxon>
    </lineage>
</organism>
<dbReference type="EMBL" id="JBGOSP010000041">
    <property type="protein sequence ID" value="MFA3842612.1"/>
    <property type="molecule type" value="Genomic_DNA"/>
</dbReference>